<evidence type="ECO:0000259" key="2">
    <source>
        <dbReference type="PROSITE" id="PS51201"/>
    </source>
</evidence>
<keyword evidence="1" id="KW-1133">Transmembrane helix</keyword>
<comment type="caution">
    <text evidence="3">The sequence shown here is derived from an EMBL/GenBank/DDBJ whole genome shotgun (WGS) entry which is preliminary data.</text>
</comment>
<dbReference type="PATRIC" id="fig|1278076.4.peg.1311"/>
<accession>M2XZF4</accession>
<name>M2XZF4_9NOCA</name>
<dbReference type="PANTHER" id="PTHR43833">
    <property type="entry name" value="POTASSIUM CHANNEL PROTEIN 2-RELATED-RELATED"/>
    <property type="match status" value="1"/>
</dbReference>
<dbReference type="InterPro" id="IPR036291">
    <property type="entry name" value="NAD(P)-bd_dom_sf"/>
</dbReference>
<evidence type="ECO:0000313" key="3">
    <source>
        <dbReference type="EMBL" id="EME66266.1"/>
    </source>
</evidence>
<feature type="transmembrane region" description="Helical" evidence="1">
    <location>
        <begin position="242"/>
        <end position="266"/>
    </location>
</feature>
<evidence type="ECO:0000313" key="4">
    <source>
        <dbReference type="Proteomes" id="UP000011731"/>
    </source>
</evidence>
<reference evidence="3 4" key="1">
    <citation type="journal article" date="2013" name="Genome Announc.">
        <title>Draft Genome Sequence of Rhodococcus ruber Strain BKS 20-38.</title>
        <authorList>
            <person name="Bala M."/>
            <person name="Kumar S."/>
            <person name="Raghava G.P."/>
            <person name="Mayilraj S."/>
        </authorList>
    </citation>
    <scope>NUCLEOTIDE SEQUENCE [LARGE SCALE GENOMIC DNA]</scope>
    <source>
        <strain evidence="3 4">BKS 20-38</strain>
    </source>
</reference>
<dbReference type="Pfam" id="PF02254">
    <property type="entry name" value="TrkA_N"/>
    <property type="match status" value="1"/>
</dbReference>
<gene>
    <name evidence="3" type="ORF">G352_06304</name>
</gene>
<dbReference type="GO" id="GO:0006813">
    <property type="term" value="P:potassium ion transport"/>
    <property type="evidence" value="ECO:0007669"/>
    <property type="project" value="InterPro"/>
</dbReference>
<dbReference type="PANTHER" id="PTHR43833:SF11">
    <property type="entry name" value="VOLTAGE-GATED POTASSIUM CHANNEL KCH"/>
    <property type="match status" value="1"/>
</dbReference>
<keyword evidence="4" id="KW-1185">Reference proteome</keyword>
<protein>
    <submittedName>
        <fullName evidence="3">Potassium uptake channel</fullName>
    </submittedName>
</protein>
<feature type="transmembrane region" description="Helical" evidence="1">
    <location>
        <begin position="190"/>
        <end position="209"/>
    </location>
</feature>
<feature type="domain" description="RCK N-terminal" evidence="2">
    <location>
        <begin position="286"/>
        <end position="404"/>
    </location>
</feature>
<sequence length="482" mass="50509">MVPWGGEVVAVADADTTSGNTGTYVVVGDTTVARRVCASLVALGCAVRHAPRPDDEELRALLDRSPVAGIAVLLQDDVVALRYALAAAHLQPDAPMVATIFDRTIGDQLARFLPQCDVTSPADLAAASLAGPCVAPDLLAVTSTREPRGIRVAGDVLDEVPVAVPRRMVWQRWAGQLTAVLRTHETGTRILLAGLLGLAAVLFGDWAWLTFGEGKGTIDAFHEAVRVVTTVGPAADPHSNEAYAAIASTAMLATIVFTAMFTAGVVDRLLGPRLTALFGPRSLPRSGHVIVVGLGQVGLRLCRELRDLGIPVVGVERDTNARNLRLVRDLNIPAVVGDGGDRRLLERVGVRRAVALAAVGSDDRDNVAVSLAVQGIAPGLRLVLRAGEREVLAETGSLLPLGVIRDVTSLSATYVLARLLGREPLGVVAGAVHVHLRLPDGRFEELPIASPGGCRHAPVTGVETGMRQPAAGYVGRVGMPAE</sequence>
<keyword evidence="1" id="KW-0472">Membrane</keyword>
<dbReference type="Gene3D" id="3.40.50.720">
    <property type="entry name" value="NAD(P)-binding Rossmann-like Domain"/>
    <property type="match status" value="1"/>
</dbReference>
<evidence type="ECO:0000256" key="1">
    <source>
        <dbReference type="SAM" id="Phobius"/>
    </source>
</evidence>
<dbReference type="Proteomes" id="UP000011731">
    <property type="component" value="Unassembled WGS sequence"/>
</dbReference>
<dbReference type="EMBL" id="AOEX01000025">
    <property type="protein sequence ID" value="EME66266.1"/>
    <property type="molecule type" value="Genomic_DNA"/>
</dbReference>
<dbReference type="SUPFAM" id="SSF51735">
    <property type="entry name" value="NAD(P)-binding Rossmann-fold domains"/>
    <property type="match status" value="1"/>
</dbReference>
<keyword evidence="1" id="KW-0812">Transmembrane</keyword>
<proteinExistence type="predicted"/>
<dbReference type="AlphaFoldDB" id="M2XZF4"/>
<dbReference type="InterPro" id="IPR050721">
    <property type="entry name" value="Trk_Ktr_HKT_K-transport"/>
</dbReference>
<organism evidence="3 4">
    <name type="scientific">Rhodococcus ruber BKS 20-38</name>
    <dbReference type="NCBI Taxonomy" id="1278076"/>
    <lineage>
        <taxon>Bacteria</taxon>
        <taxon>Bacillati</taxon>
        <taxon>Actinomycetota</taxon>
        <taxon>Actinomycetes</taxon>
        <taxon>Mycobacteriales</taxon>
        <taxon>Nocardiaceae</taxon>
        <taxon>Rhodococcus</taxon>
    </lineage>
</organism>
<dbReference type="InterPro" id="IPR003148">
    <property type="entry name" value="RCK_N"/>
</dbReference>
<dbReference type="PROSITE" id="PS51201">
    <property type="entry name" value="RCK_N"/>
    <property type="match status" value="1"/>
</dbReference>